<evidence type="ECO:0000313" key="2">
    <source>
        <dbReference type="Proteomes" id="UP000321638"/>
    </source>
</evidence>
<dbReference type="EMBL" id="VDUZ01000002">
    <property type="protein sequence ID" value="TXL81915.1"/>
    <property type="molecule type" value="Genomic_DNA"/>
</dbReference>
<dbReference type="InterPro" id="IPR023606">
    <property type="entry name" value="CoA-Trfase_III_dom_1_sf"/>
</dbReference>
<dbReference type="InterPro" id="IPR003673">
    <property type="entry name" value="CoA-Trfase_fam_III"/>
</dbReference>
<keyword evidence="2" id="KW-1185">Reference proteome</keyword>
<evidence type="ECO:0000313" key="1">
    <source>
        <dbReference type="EMBL" id="TXL81915.1"/>
    </source>
</evidence>
<dbReference type="PANTHER" id="PTHR48228">
    <property type="entry name" value="SUCCINYL-COA--D-CITRAMALATE COA-TRANSFERASE"/>
    <property type="match status" value="1"/>
</dbReference>
<sequence length="408" mass="44439">MSDDTPLDAELPLAGLTVLDVSSFIAAPAAATVLGDFGADVIKVEPPGSGDPHRNSFQNPNYPRADVNFVWQLDGRNKRSVALDLKHADGRACFDRLVSRADVMIVNFPAPVRERLRLRWEDVAPVNPRLIYASLTGYGETGPDRDMPGFDVNAYFGRAGILDAQRTEDGPPGFSLPAQGDRCAAMTIVAAILMGLRRRDRTGQGGWVGTSLYANGVWSNGTLAQAALVGAFVEPRPPRTRPRNALANIYRTRDDRWVQLTLVREDKGWERLCRALDRADLPADPRFATRDARRANSAALVAILDAAFAAQDWAHWRRVLRAHEVTFGVVERLQELPRDEQARHAGIIAETTSPSVPYTINNPVRLGFARPRPAGAPPAVGQHTGQILREIGLSDAEIAALRAAGAAD</sequence>
<dbReference type="SUPFAM" id="SSF89796">
    <property type="entry name" value="CoA-transferase family III (CaiB/BaiF)"/>
    <property type="match status" value="1"/>
</dbReference>
<reference evidence="1 2" key="1">
    <citation type="submission" date="2019-06" db="EMBL/GenBank/DDBJ databases">
        <title>New taxonomy in bacterial strain CC-CFT640, isolated from vineyard.</title>
        <authorList>
            <person name="Lin S.-Y."/>
            <person name="Tsai C.-F."/>
            <person name="Young C.-C."/>
        </authorList>
    </citation>
    <scope>NUCLEOTIDE SEQUENCE [LARGE SCALE GENOMIC DNA]</scope>
    <source>
        <strain evidence="1 2">CC-CFT640</strain>
    </source>
</reference>
<dbReference type="Gene3D" id="3.40.50.10540">
    <property type="entry name" value="Crotonobetainyl-coa:carnitine coa-transferase, domain 1"/>
    <property type="match status" value="1"/>
</dbReference>
<accession>A0A5C8PV71</accession>
<dbReference type="RefSeq" id="WP_147845270.1">
    <property type="nucleotide sequence ID" value="NZ_VDUZ01000002.1"/>
</dbReference>
<dbReference type="Pfam" id="PF02515">
    <property type="entry name" value="CoA_transf_3"/>
    <property type="match status" value="1"/>
</dbReference>
<protein>
    <submittedName>
        <fullName evidence="1">CoA transferase</fullName>
    </submittedName>
</protein>
<dbReference type="AlphaFoldDB" id="A0A5C8PV71"/>
<dbReference type="Gene3D" id="3.30.1540.10">
    <property type="entry name" value="formyl-coa transferase, domain 3"/>
    <property type="match status" value="1"/>
</dbReference>
<dbReference type="InterPro" id="IPR050509">
    <property type="entry name" value="CoA-transferase_III"/>
</dbReference>
<comment type="caution">
    <text evidence="1">The sequence shown here is derived from an EMBL/GenBank/DDBJ whole genome shotgun (WGS) entry which is preliminary data.</text>
</comment>
<dbReference type="Proteomes" id="UP000321638">
    <property type="component" value="Unassembled WGS sequence"/>
</dbReference>
<proteinExistence type="predicted"/>
<dbReference type="GO" id="GO:0016740">
    <property type="term" value="F:transferase activity"/>
    <property type="evidence" value="ECO:0007669"/>
    <property type="project" value="UniProtKB-KW"/>
</dbReference>
<dbReference type="PANTHER" id="PTHR48228:SF2">
    <property type="entry name" value="E-CINNAMOYL-COA:R-PHENYLLACTATE COA TRANSFERASE LARGE SUBUNIT"/>
    <property type="match status" value="1"/>
</dbReference>
<gene>
    <name evidence="1" type="ORF">FHP25_02285</name>
</gene>
<dbReference type="OrthoDB" id="7208981at2"/>
<dbReference type="InterPro" id="IPR044855">
    <property type="entry name" value="CoA-Trfase_III_dom3_sf"/>
</dbReference>
<keyword evidence="1" id="KW-0808">Transferase</keyword>
<name>A0A5C8PV71_9HYPH</name>
<organism evidence="1 2">
    <name type="scientific">Vineibacter terrae</name>
    <dbReference type="NCBI Taxonomy" id="2586908"/>
    <lineage>
        <taxon>Bacteria</taxon>
        <taxon>Pseudomonadati</taxon>
        <taxon>Pseudomonadota</taxon>
        <taxon>Alphaproteobacteria</taxon>
        <taxon>Hyphomicrobiales</taxon>
        <taxon>Vineibacter</taxon>
    </lineage>
</organism>